<feature type="domain" description="HAT C-terminal dimerisation" evidence="6">
    <location>
        <begin position="598"/>
        <end position="661"/>
    </location>
</feature>
<dbReference type="AlphaFoldDB" id="A0A0H5QXW1"/>
<dbReference type="GO" id="GO:0008270">
    <property type="term" value="F:zinc ion binding"/>
    <property type="evidence" value="ECO:0007669"/>
    <property type="project" value="UniProtKB-KW"/>
</dbReference>
<name>A0A0H5QXW1_9EUKA</name>
<keyword evidence="3" id="KW-0863">Zinc-finger</keyword>
<dbReference type="GO" id="GO:0005634">
    <property type="term" value="C:nucleus"/>
    <property type="evidence" value="ECO:0007669"/>
    <property type="project" value="UniProtKB-SubCell"/>
</dbReference>
<evidence type="ECO:0000256" key="2">
    <source>
        <dbReference type="ARBA" id="ARBA00022723"/>
    </source>
</evidence>
<keyword evidence="4" id="KW-0862">Zinc</keyword>
<dbReference type="SUPFAM" id="SSF53098">
    <property type="entry name" value="Ribonuclease H-like"/>
    <property type="match status" value="1"/>
</dbReference>
<keyword evidence="2" id="KW-0479">Metal-binding</keyword>
<dbReference type="InterPro" id="IPR012337">
    <property type="entry name" value="RNaseH-like_sf"/>
</dbReference>
<evidence type="ECO:0000256" key="5">
    <source>
        <dbReference type="ARBA" id="ARBA00023242"/>
    </source>
</evidence>
<keyword evidence="5" id="KW-0539">Nucleus</keyword>
<comment type="subcellular location">
    <subcellularLocation>
        <location evidence="1">Nucleus</location>
    </subcellularLocation>
</comment>
<dbReference type="PANTHER" id="PTHR46481:SF10">
    <property type="entry name" value="ZINC FINGER BED DOMAIN-CONTAINING PROTEIN 39"/>
    <property type="match status" value="1"/>
</dbReference>
<evidence type="ECO:0000256" key="3">
    <source>
        <dbReference type="ARBA" id="ARBA00022771"/>
    </source>
</evidence>
<dbReference type="PANTHER" id="PTHR46481">
    <property type="entry name" value="ZINC FINGER BED DOMAIN-CONTAINING PROTEIN 4"/>
    <property type="match status" value="1"/>
</dbReference>
<feature type="non-terminal residue" evidence="7">
    <location>
        <position position="1"/>
    </location>
</feature>
<evidence type="ECO:0000313" key="7">
    <source>
        <dbReference type="EMBL" id="CRZ06481.1"/>
    </source>
</evidence>
<organism evidence="7">
    <name type="scientific">Spongospora subterranea</name>
    <dbReference type="NCBI Taxonomy" id="70186"/>
    <lineage>
        <taxon>Eukaryota</taxon>
        <taxon>Sar</taxon>
        <taxon>Rhizaria</taxon>
        <taxon>Endomyxa</taxon>
        <taxon>Phytomyxea</taxon>
        <taxon>Plasmodiophorida</taxon>
        <taxon>Plasmodiophoridae</taxon>
        <taxon>Spongospora</taxon>
    </lineage>
</organism>
<dbReference type="EMBL" id="HACM01006039">
    <property type="protein sequence ID" value="CRZ06481.1"/>
    <property type="molecule type" value="Transcribed_RNA"/>
</dbReference>
<evidence type="ECO:0000256" key="4">
    <source>
        <dbReference type="ARBA" id="ARBA00022833"/>
    </source>
</evidence>
<reference evidence="7" key="1">
    <citation type="submission" date="2015-04" db="EMBL/GenBank/DDBJ databases">
        <title>The genome sequence of the plant pathogenic Rhizarian Plasmodiophora brassicae reveals insights in its biotrophic life cycle and the origin of chitin synthesis.</title>
        <authorList>
            <person name="Schwelm A."/>
            <person name="Fogelqvist J."/>
            <person name="Knaust A."/>
            <person name="Julke S."/>
            <person name="Lilja T."/>
            <person name="Dhandapani V."/>
            <person name="Bonilla-Rosso G."/>
            <person name="Karlsson M."/>
            <person name="Shevchenko A."/>
            <person name="Choi S.R."/>
            <person name="Kim H.G."/>
            <person name="Park J.Y."/>
            <person name="Lim Y.P."/>
            <person name="Ludwig-Muller J."/>
            <person name="Dixelius C."/>
        </authorList>
    </citation>
    <scope>NUCLEOTIDE SEQUENCE</scope>
    <source>
        <tissue evidence="7">Potato root galls</tissue>
    </source>
</reference>
<accession>A0A0H5QXW1</accession>
<sequence length="724" mass="82902">TQCCGHSCKRFKNKRFYSFKRVSIVKTKEKKRTHFLRQNLKVAEFLGFYAGFVNHLKSIIAMGRPACAARFHVKKLETKVNKKVHFFICIHCFNAHAQNPDSFPEPELVQGRKECFDAHLETCQFFPNQHDYEYDESAVVDLTVSSKRSRSCEVSQGGLSAGSTMLKQAVQKKVTSYFRAPYSRHEVAKFETLLLEFQSDNQLPESLIEQQSTKKLFNFVCQSSSQSLPSRSALGTIILDQYADNIDQQQRSRLMEMQTATGGRLNFLSDAWQNVSKRHLLGCMLGMFGVNISYGLFPVGSRHDAIAIAEQMEKIMIEMVQSGWKLGAVITDNAGQCGRARRILVLRWPSLVFLHCFAHDINNLVKAILKTVFHEVASQAMRAVACINQSSSKWLVRVRDPLMETYGKNLAFISLCETRWNSMQGCFASLLRVRSALEMLAAKYRTDSEFPAALKVFGTSEFWFSLSSAEEIIRPLSSASFKLQRDENTMTDILISMREIYQGFANSDQLVPLIESRWNVCEQPLIMLTLFLHPQYITEARSLPETMLTAVNRICDIAIYYYRRLVDHDYGNLRGDMFKWIEGNLIDVSFSEFDGHVQFWQYVKKSMRNCKIPVLAMTILSVAVNTATCERLFSELSLIHTAKRNRLLPEKVRKTAIVRKNVREQDDSGSKSKADQNDLIARIVQPAERCKQRMEMHMNFLLPTMFIPKLNLNLSVLPANLNRM</sequence>
<evidence type="ECO:0000259" key="6">
    <source>
        <dbReference type="Pfam" id="PF05699"/>
    </source>
</evidence>
<proteinExistence type="predicted"/>
<dbReference type="Pfam" id="PF05699">
    <property type="entry name" value="Dimer_Tnp_hAT"/>
    <property type="match status" value="1"/>
</dbReference>
<dbReference type="GO" id="GO:0046983">
    <property type="term" value="F:protein dimerization activity"/>
    <property type="evidence" value="ECO:0007669"/>
    <property type="project" value="InterPro"/>
</dbReference>
<protein>
    <recommendedName>
        <fullName evidence="6">HAT C-terminal dimerisation domain-containing protein</fullName>
    </recommendedName>
</protein>
<evidence type="ECO:0000256" key="1">
    <source>
        <dbReference type="ARBA" id="ARBA00004123"/>
    </source>
</evidence>
<dbReference type="InterPro" id="IPR052035">
    <property type="entry name" value="ZnF_BED_domain_contain"/>
</dbReference>
<dbReference type="InterPro" id="IPR008906">
    <property type="entry name" value="HATC_C_dom"/>
</dbReference>